<accession>A0A4U8UHC1</accession>
<reference evidence="4 5" key="1">
    <citation type="journal article" date="2014" name="Genome Announc.">
        <title>Draft genome sequences of eight enterohepatic helicobacter species isolated from both laboratory and wild rodents.</title>
        <authorList>
            <person name="Sheh A."/>
            <person name="Shen Z."/>
            <person name="Fox J.G."/>
        </authorList>
    </citation>
    <scope>NUCLEOTIDE SEQUENCE [LARGE SCALE GENOMIC DNA]</scope>
    <source>
        <strain evidence="4 5">MIT-03-7007</strain>
    </source>
</reference>
<dbReference type="InterPro" id="IPR001638">
    <property type="entry name" value="Solute-binding_3/MltF_N"/>
</dbReference>
<dbReference type="Proteomes" id="UP000029920">
    <property type="component" value="Unassembled WGS sequence"/>
</dbReference>
<dbReference type="SMART" id="SM00062">
    <property type="entry name" value="PBPb"/>
    <property type="match status" value="1"/>
</dbReference>
<keyword evidence="2" id="KW-0812">Transmembrane</keyword>
<dbReference type="Gene3D" id="3.40.190.10">
    <property type="entry name" value="Periplasmic binding protein-like II"/>
    <property type="match status" value="2"/>
</dbReference>
<keyword evidence="2" id="KW-0472">Membrane</keyword>
<evidence type="ECO:0000313" key="4">
    <source>
        <dbReference type="EMBL" id="TLE15966.1"/>
    </source>
</evidence>
<feature type="domain" description="Solute-binding protein family 3/N-terminal" evidence="3">
    <location>
        <begin position="42"/>
        <end position="270"/>
    </location>
</feature>
<proteinExistence type="predicted"/>
<keyword evidence="1" id="KW-0732">Signal</keyword>
<dbReference type="PROSITE" id="PS51257">
    <property type="entry name" value="PROKAR_LIPOPROTEIN"/>
    <property type="match status" value="1"/>
</dbReference>
<dbReference type="EMBL" id="JRPC02000011">
    <property type="protein sequence ID" value="TLE15966.1"/>
    <property type="molecule type" value="Genomic_DNA"/>
</dbReference>
<evidence type="ECO:0000256" key="2">
    <source>
        <dbReference type="SAM" id="Phobius"/>
    </source>
</evidence>
<name>A0A4U8UHC1_9HELI</name>
<gene>
    <name evidence="4" type="ORF">LS72_005245</name>
</gene>
<dbReference type="RefSeq" id="WP_052087214.1">
    <property type="nucleotide sequence ID" value="NZ_JRPC02000011.1"/>
</dbReference>
<keyword evidence="2" id="KW-1133">Transmembrane helix</keyword>
<sequence length="273" mass="31027">MKIIYIANLRTLYAVALVALIGIVGFIGCSNSQELQSQNTIKVKVGSEGAYKPYSYVDKEGKVTGYDVEVLRILEKIDPTLSFEFNYAPWSALFLGLDSARFDVLANQIVKTPEREERYLFNNQSYFVSTSQFITRADEESINSMEDFKGKIAGCVVGSAHTKILEEWNKTNGNVLEIRYYKDLSPLLQDLVNKRIDVHLNDPTSIVDIIKEQNLKLKILDGRVKESNVYFIFRNEEGSRKIIEKIDAALEKAKETGELRDLSIEFFGINQSQ</sequence>
<evidence type="ECO:0000313" key="5">
    <source>
        <dbReference type="Proteomes" id="UP000029920"/>
    </source>
</evidence>
<feature type="transmembrane region" description="Helical" evidence="2">
    <location>
        <begin position="12"/>
        <end position="28"/>
    </location>
</feature>
<dbReference type="Pfam" id="PF00497">
    <property type="entry name" value="SBP_bac_3"/>
    <property type="match status" value="1"/>
</dbReference>
<organism evidence="4 5">
    <name type="scientific">Helicobacter apodemus</name>
    <dbReference type="NCBI Taxonomy" id="135569"/>
    <lineage>
        <taxon>Bacteria</taxon>
        <taxon>Pseudomonadati</taxon>
        <taxon>Campylobacterota</taxon>
        <taxon>Epsilonproteobacteria</taxon>
        <taxon>Campylobacterales</taxon>
        <taxon>Helicobacteraceae</taxon>
        <taxon>Helicobacter</taxon>
    </lineage>
</organism>
<dbReference type="SUPFAM" id="SSF53850">
    <property type="entry name" value="Periplasmic binding protein-like II"/>
    <property type="match status" value="1"/>
</dbReference>
<keyword evidence="5" id="KW-1185">Reference proteome</keyword>
<evidence type="ECO:0000259" key="3">
    <source>
        <dbReference type="SMART" id="SM00062"/>
    </source>
</evidence>
<protein>
    <submittedName>
        <fullName evidence="4">Transporter substrate-binding domain-containing protein</fullName>
    </submittedName>
</protein>
<dbReference type="PANTHER" id="PTHR35936">
    <property type="entry name" value="MEMBRANE-BOUND LYTIC MUREIN TRANSGLYCOSYLASE F"/>
    <property type="match status" value="1"/>
</dbReference>
<evidence type="ECO:0000256" key="1">
    <source>
        <dbReference type="ARBA" id="ARBA00022729"/>
    </source>
</evidence>
<dbReference type="AlphaFoldDB" id="A0A4U8UHC1"/>
<dbReference type="PANTHER" id="PTHR35936:SF19">
    <property type="entry name" value="AMINO-ACID-BINDING PROTEIN YXEM-RELATED"/>
    <property type="match status" value="1"/>
</dbReference>
<comment type="caution">
    <text evidence="4">The sequence shown here is derived from an EMBL/GenBank/DDBJ whole genome shotgun (WGS) entry which is preliminary data.</text>
</comment>